<gene>
    <name evidence="1" type="ORF">HMPREF1549_00737</name>
</gene>
<dbReference type="AlphaFoldDB" id="U1QHL9"/>
<protein>
    <submittedName>
        <fullName evidence="1">Uncharacterized protein</fullName>
    </submittedName>
</protein>
<dbReference type="HOGENOM" id="CLU_3264488_0_0_11"/>
<evidence type="ECO:0000313" key="1">
    <source>
        <dbReference type="EMBL" id="ERH21354.1"/>
    </source>
</evidence>
<evidence type="ECO:0000313" key="2">
    <source>
        <dbReference type="Proteomes" id="UP000016498"/>
    </source>
</evidence>
<reference evidence="1 2" key="1">
    <citation type="submission" date="2013-06" db="EMBL/GenBank/DDBJ databases">
        <authorList>
            <person name="Weinstock G."/>
            <person name="Sodergren E."/>
            <person name="Lobos E.A."/>
            <person name="Fulton L."/>
            <person name="Fulton R."/>
            <person name="Courtney L."/>
            <person name="Fronick C."/>
            <person name="O'Laughlin M."/>
            <person name="Godfrey J."/>
            <person name="Wilson R.M."/>
            <person name="Miner T."/>
            <person name="Farmer C."/>
            <person name="Delehaunty K."/>
            <person name="Cordes M."/>
            <person name="Minx P."/>
            <person name="Tomlinson C."/>
            <person name="Chen J."/>
            <person name="Wollam A."/>
            <person name="Pepin K.H."/>
            <person name="Bhonagiri V."/>
            <person name="Zhang X."/>
            <person name="Warren W."/>
            <person name="Mitreva M."/>
            <person name="Mardis E.R."/>
            <person name="Wilson R.K."/>
        </authorList>
    </citation>
    <scope>NUCLEOTIDE SEQUENCE [LARGE SCALE GENOMIC DNA]</scope>
    <source>
        <strain evidence="1 2">F0510</strain>
    </source>
</reference>
<accession>U1QHL9</accession>
<dbReference type="EMBL" id="AWSD01000070">
    <property type="protein sequence ID" value="ERH21354.1"/>
    <property type="molecule type" value="Genomic_DNA"/>
</dbReference>
<dbReference type="Proteomes" id="UP000016498">
    <property type="component" value="Unassembled WGS sequence"/>
</dbReference>
<organism evidence="1 2">
    <name type="scientific">Actinomyces johnsonii F0510</name>
    <dbReference type="NCBI Taxonomy" id="1227262"/>
    <lineage>
        <taxon>Bacteria</taxon>
        <taxon>Bacillati</taxon>
        <taxon>Actinomycetota</taxon>
        <taxon>Actinomycetes</taxon>
        <taxon>Actinomycetales</taxon>
        <taxon>Actinomycetaceae</taxon>
        <taxon>Actinomyces</taxon>
    </lineage>
</organism>
<name>U1QHL9_9ACTO</name>
<comment type="caution">
    <text evidence="1">The sequence shown here is derived from an EMBL/GenBank/DDBJ whole genome shotgun (WGS) entry which is preliminary data.</text>
</comment>
<proteinExistence type="predicted"/>
<sequence length="41" mass="4541">MPSRSSSVTTERLHPWGSLLVLLCHASGSVSKSVTKEPRYR</sequence>